<evidence type="ECO:0000313" key="2">
    <source>
        <dbReference type="EMBL" id="BAD35436.1"/>
    </source>
</evidence>
<feature type="region of interest" description="Disordered" evidence="1">
    <location>
        <begin position="1"/>
        <end position="40"/>
    </location>
</feature>
<protein>
    <submittedName>
        <fullName evidence="2">Uncharacterized protein</fullName>
    </submittedName>
</protein>
<dbReference type="EMBL" id="AP003609">
    <property type="protein sequence ID" value="BAD35436.1"/>
    <property type="molecule type" value="Genomic_DNA"/>
</dbReference>
<reference evidence="3" key="1">
    <citation type="journal article" date="2005" name="Nature">
        <title>The map-based sequence of the rice genome.</title>
        <authorList>
            <consortium name="International rice genome sequencing project (IRGSP)"/>
            <person name="Matsumoto T."/>
            <person name="Wu J."/>
            <person name="Kanamori H."/>
            <person name="Katayose Y."/>
            <person name="Fujisawa M."/>
            <person name="Namiki N."/>
            <person name="Mizuno H."/>
            <person name="Yamamoto K."/>
            <person name="Antonio B.A."/>
            <person name="Baba T."/>
            <person name="Sakata K."/>
            <person name="Nagamura Y."/>
            <person name="Aoki H."/>
            <person name="Arikawa K."/>
            <person name="Arita K."/>
            <person name="Bito T."/>
            <person name="Chiden Y."/>
            <person name="Fujitsuka N."/>
            <person name="Fukunaka R."/>
            <person name="Hamada M."/>
            <person name="Harada C."/>
            <person name="Hayashi A."/>
            <person name="Hijishita S."/>
            <person name="Honda M."/>
            <person name="Hosokawa S."/>
            <person name="Ichikawa Y."/>
            <person name="Idonuma A."/>
            <person name="Iijima M."/>
            <person name="Ikeda M."/>
            <person name="Ikeno M."/>
            <person name="Ito K."/>
            <person name="Ito S."/>
            <person name="Ito T."/>
            <person name="Ito Y."/>
            <person name="Ito Y."/>
            <person name="Iwabuchi A."/>
            <person name="Kamiya K."/>
            <person name="Karasawa W."/>
            <person name="Kurita K."/>
            <person name="Katagiri S."/>
            <person name="Kikuta A."/>
            <person name="Kobayashi H."/>
            <person name="Kobayashi N."/>
            <person name="Machita K."/>
            <person name="Maehara T."/>
            <person name="Masukawa M."/>
            <person name="Mizubayashi T."/>
            <person name="Mukai Y."/>
            <person name="Nagasaki H."/>
            <person name="Nagata Y."/>
            <person name="Naito S."/>
            <person name="Nakashima M."/>
            <person name="Nakama Y."/>
            <person name="Nakamichi Y."/>
            <person name="Nakamura M."/>
            <person name="Meguro A."/>
            <person name="Negishi M."/>
            <person name="Ohta I."/>
            <person name="Ohta T."/>
            <person name="Okamoto M."/>
            <person name="Ono N."/>
            <person name="Saji S."/>
            <person name="Sakaguchi M."/>
            <person name="Sakai K."/>
            <person name="Shibata M."/>
            <person name="Shimokawa T."/>
            <person name="Song J."/>
            <person name="Takazaki Y."/>
            <person name="Terasawa K."/>
            <person name="Tsugane M."/>
            <person name="Tsuji K."/>
            <person name="Ueda S."/>
            <person name="Waki K."/>
            <person name="Yamagata H."/>
            <person name="Yamamoto M."/>
            <person name="Yamamoto S."/>
            <person name="Yamane H."/>
            <person name="Yoshiki S."/>
            <person name="Yoshihara R."/>
            <person name="Yukawa K."/>
            <person name="Zhong H."/>
            <person name="Yano M."/>
            <person name="Yuan Q."/>
            <person name="Ouyang S."/>
            <person name="Liu J."/>
            <person name="Jones K.M."/>
            <person name="Gansberger K."/>
            <person name="Moffat K."/>
            <person name="Hill J."/>
            <person name="Bera J."/>
            <person name="Fadrosh D."/>
            <person name="Jin S."/>
            <person name="Johri S."/>
            <person name="Kim M."/>
            <person name="Overton L."/>
            <person name="Reardon M."/>
            <person name="Tsitrin T."/>
            <person name="Vuong H."/>
            <person name="Weaver B."/>
            <person name="Ciecko A."/>
            <person name="Tallon L."/>
            <person name="Jackson J."/>
            <person name="Pai G."/>
            <person name="Aken S.V."/>
            <person name="Utterback T."/>
            <person name="Reidmuller S."/>
            <person name="Feldblyum T."/>
            <person name="Hsiao J."/>
            <person name="Zismann V."/>
            <person name="Iobst S."/>
            <person name="de Vazeille A.R."/>
            <person name="Buell C.R."/>
            <person name="Ying K."/>
            <person name="Li Y."/>
            <person name="Lu T."/>
            <person name="Huang Y."/>
            <person name="Zhao Q."/>
            <person name="Feng Q."/>
            <person name="Zhang L."/>
            <person name="Zhu J."/>
            <person name="Weng Q."/>
            <person name="Mu J."/>
            <person name="Lu Y."/>
            <person name="Fan D."/>
            <person name="Liu Y."/>
            <person name="Guan J."/>
            <person name="Zhang Y."/>
            <person name="Yu S."/>
            <person name="Liu X."/>
            <person name="Zhang Y."/>
            <person name="Hong G."/>
            <person name="Han B."/>
            <person name="Choisne N."/>
            <person name="Demange N."/>
            <person name="Orjeda G."/>
            <person name="Samain S."/>
            <person name="Cattolico L."/>
            <person name="Pelletier E."/>
            <person name="Couloux A."/>
            <person name="Segurens B."/>
            <person name="Wincker P."/>
            <person name="D'Hont A."/>
            <person name="Scarpelli C."/>
            <person name="Weissenbach J."/>
            <person name="Salanoubat M."/>
            <person name="Quetier F."/>
            <person name="Yu Y."/>
            <person name="Kim H.R."/>
            <person name="Rambo T."/>
            <person name="Currie J."/>
            <person name="Collura K."/>
            <person name="Luo M."/>
            <person name="Yang T."/>
            <person name="Ammiraju J.S.S."/>
            <person name="Engler F."/>
            <person name="Soderlund C."/>
            <person name="Wing R.A."/>
            <person name="Palmer L.E."/>
            <person name="de la Bastide M."/>
            <person name="Spiegel L."/>
            <person name="Nascimento L."/>
            <person name="Zutavern T."/>
            <person name="O'Shaughnessy A."/>
            <person name="Dike S."/>
            <person name="Dedhia N."/>
            <person name="Preston R."/>
            <person name="Balija V."/>
            <person name="McCombie W.R."/>
            <person name="Chow T."/>
            <person name="Chen H."/>
            <person name="Chung M."/>
            <person name="Chen C."/>
            <person name="Shaw J."/>
            <person name="Wu H."/>
            <person name="Hsiao K."/>
            <person name="Chao Y."/>
            <person name="Chu M."/>
            <person name="Cheng C."/>
            <person name="Hour A."/>
            <person name="Lee P."/>
            <person name="Lin S."/>
            <person name="Lin Y."/>
            <person name="Liou J."/>
            <person name="Liu S."/>
            <person name="Hsing Y."/>
            <person name="Raghuvanshi S."/>
            <person name="Mohanty A."/>
            <person name="Bharti A.K."/>
            <person name="Gaur A."/>
            <person name="Gupta V."/>
            <person name="Kumar D."/>
            <person name="Ravi V."/>
            <person name="Vij S."/>
            <person name="Kapur A."/>
            <person name="Khurana P."/>
            <person name="Khurana P."/>
            <person name="Khurana J.P."/>
            <person name="Tyagi A.K."/>
            <person name="Gaikwad K."/>
            <person name="Singh A."/>
            <person name="Dalal V."/>
            <person name="Srivastava S."/>
            <person name="Dixit A."/>
            <person name="Pal A.K."/>
            <person name="Ghazi I.A."/>
            <person name="Yadav M."/>
            <person name="Pandit A."/>
            <person name="Bhargava A."/>
            <person name="Sureshbabu K."/>
            <person name="Batra K."/>
            <person name="Sharma T.R."/>
            <person name="Mohapatra T."/>
            <person name="Singh N.K."/>
            <person name="Messing J."/>
            <person name="Nelson A.B."/>
            <person name="Fuks G."/>
            <person name="Kavchok S."/>
            <person name="Keizer G."/>
            <person name="Linton E."/>
            <person name="Llaca V."/>
            <person name="Song R."/>
            <person name="Tanyolac B."/>
            <person name="Young S."/>
            <person name="Ho-Il K."/>
            <person name="Hahn J.H."/>
            <person name="Sangsakoo G."/>
            <person name="Vanavichit A."/>
            <person name="de Mattos Luiz.A.T."/>
            <person name="Zimmer P.D."/>
            <person name="Malone G."/>
            <person name="Dellagostin O."/>
            <person name="de Oliveira A.C."/>
            <person name="Bevan M."/>
            <person name="Bancroft I."/>
            <person name="Minx P."/>
            <person name="Cordum H."/>
            <person name="Wilson R."/>
            <person name="Cheng Z."/>
            <person name="Jin W."/>
            <person name="Jiang J."/>
            <person name="Leong S.A."/>
            <person name="Iwama H."/>
            <person name="Gojobori T."/>
            <person name="Itoh T."/>
            <person name="Niimura Y."/>
            <person name="Fujii Y."/>
            <person name="Habara T."/>
            <person name="Sakai H."/>
            <person name="Sato Y."/>
            <person name="Wilson G."/>
            <person name="Kumar K."/>
            <person name="McCouch S."/>
            <person name="Juretic N."/>
            <person name="Hoen D."/>
            <person name="Wright S."/>
            <person name="Bruskiewich R."/>
            <person name="Bureau T."/>
            <person name="Miyao A."/>
            <person name="Hirochika H."/>
            <person name="Nishikawa T."/>
            <person name="Kadowaki K."/>
            <person name="Sugiura M."/>
            <person name="Burr B."/>
            <person name="Sasaki T."/>
        </authorList>
    </citation>
    <scope>NUCLEOTIDE SEQUENCE [LARGE SCALE GENOMIC DNA]</scope>
    <source>
        <strain evidence="3">cv. Nipponbare</strain>
    </source>
</reference>
<organism evidence="2 3">
    <name type="scientific">Oryza sativa subsp. japonica</name>
    <name type="common">Rice</name>
    <dbReference type="NCBI Taxonomy" id="39947"/>
    <lineage>
        <taxon>Eukaryota</taxon>
        <taxon>Viridiplantae</taxon>
        <taxon>Streptophyta</taxon>
        <taxon>Embryophyta</taxon>
        <taxon>Tracheophyta</taxon>
        <taxon>Spermatophyta</taxon>
        <taxon>Magnoliopsida</taxon>
        <taxon>Liliopsida</taxon>
        <taxon>Poales</taxon>
        <taxon>Poaceae</taxon>
        <taxon>BOP clade</taxon>
        <taxon>Oryzoideae</taxon>
        <taxon>Oryzeae</taxon>
        <taxon>Oryzinae</taxon>
        <taxon>Oryza</taxon>
        <taxon>Oryza sativa</taxon>
    </lineage>
</organism>
<feature type="compositionally biased region" description="Gly residues" evidence="1">
    <location>
        <begin position="1"/>
        <end position="11"/>
    </location>
</feature>
<reference evidence="3" key="2">
    <citation type="journal article" date="2008" name="Nucleic Acids Res.">
        <title>The rice annotation project database (RAP-DB): 2008 update.</title>
        <authorList>
            <consortium name="The rice annotation project (RAP)"/>
        </authorList>
    </citation>
    <scope>GENOME REANNOTATION</scope>
    <source>
        <strain evidence="3">cv. Nipponbare</strain>
    </source>
</reference>
<name>Q69XP1_ORYSJ</name>
<accession>Q69XP1</accession>
<gene>
    <name evidence="2" type="primary">P0012B02.30</name>
</gene>
<sequence length="148" mass="15151">MGEDGWSGGSLGTASRMSKGRKDNDGGGDSVSAGQFPPRRLHPHLPPAAAVFVFCSFLTLDGSLIRVASSSSASPPLLTSNSPSLCPYGDKGGHSGDEGAAETRQAMAAPDRNVLLCTGDHACRTILPCPGCSPPATVRGEGRRDEVS</sequence>
<evidence type="ECO:0000313" key="3">
    <source>
        <dbReference type="Proteomes" id="UP000000763"/>
    </source>
</evidence>
<proteinExistence type="predicted"/>
<evidence type="ECO:0000256" key="1">
    <source>
        <dbReference type="SAM" id="MobiDB-lite"/>
    </source>
</evidence>
<dbReference type="AlphaFoldDB" id="Q69XP1"/>
<dbReference type="Proteomes" id="UP000000763">
    <property type="component" value="Chromosome 6"/>
</dbReference>